<organism evidence="2 3">
    <name type="scientific">Gigaspora margarita</name>
    <dbReference type="NCBI Taxonomy" id="4874"/>
    <lineage>
        <taxon>Eukaryota</taxon>
        <taxon>Fungi</taxon>
        <taxon>Fungi incertae sedis</taxon>
        <taxon>Mucoromycota</taxon>
        <taxon>Glomeromycotina</taxon>
        <taxon>Glomeromycetes</taxon>
        <taxon>Diversisporales</taxon>
        <taxon>Gigasporaceae</taxon>
        <taxon>Gigaspora</taxon>
    </lineage>
</organism>
<sequence length="44" mass="5246">EHLQNFQETYQRTAPNPAKKLLEKAPNPAKKITKQLQTWRKTRN</sequence>
<gene>
    <name evidence="2" type="ORF">GMARGA_LOCUS42778</name>
</gene>
<feature type="region of interest" description="Disordered" evidence="1">
    <location>
        <begin position="25"/>
        <end position="44"/>
    </location>
</feature>
<accession>A0ABN7XFL5</accession>
<reference evidence="2 3" key="1">
    <citation type="submission" date="2021-06" db="EMBL/GenBank/DDBJ databases">
        <authorList>
            <person name="Kallberg Y."/>
            <person name="Tangrot J."/>
            <person name="Rosling A."/>
        </authorList>
    </citation>
    <scope>NUCLEOTIDE SEQUENCE [LARGE SCALE GENOMIC DNA]</scope>
    <source>
        <strain evidence="2 3">120-4 pot B 10/14</strain>
    </source>
</reference>
<protein>
    <submittedName>
        <fullName evidence="2">9090_t:CDS:1</fullName>
    </submittedName>
</protein>
<keyword evidence="3" id="KW-1185">Reference proteome</keyword>
<dbReference type="EMBL" id="CAJVQB010131380">
    <property type="protein sequence ID" value="CAG8853957.1"/>
    <property type="molecule type" value="Genomic_DNA"/>
</dbReference>
<comment type="caution">
    <text evidence="2">The sequence shown here is derived from an EMBL/GenBank/DDBJ whole genome shotgun (WGS) entry which is preliminary data.</text>
</comment>
<evidence type="ECO:0000313" key="2">
    <source>
        <dbReference type="EMBL" id="CAG8853957.1"/>
    </source>
</evidence>
<proteinExistence type="predicted"/>
<evidence type="ECO:0000313" key="3">
    <source>
        <dbReference type="Proteomes" id="UP000789901"/>
    </source>
</evidence>
<dbReference type="Proteomes" id="UP000789901">
    <property type="component" value="Unassembled WGS sequence"/>
</dbReference>
<evidence type="ECO:0000256" key="1">
    <source>
        <dbReference type="SAM" id="MobiDB-lite"/>
    </source>
</evidence>
<feature type="compositionally biased region" description="Polar residues" evidence="1">
    <location>
        <begin position="34"/>
        <end position="44"/>
    </location>
</feature>
<feature type="non-terminal residue" evidence="2">
    <location>
        <position position="1"/>
    </location>
</feature>
<name>A0ABN7XFL5_GIGMA</name>